<comment type="caution">
    <text evidence="9">The sequence shown here is derived from an EMBL/GenBank/DDBJ whole genome shotgun (WGS) entry which is preliminary data.</text>
</comment>
<dbReference type="Gene3D" id="1.20.1250.20">
    <property type="entry name" value="MFS general substrate transporter like domains"/>
    <property type="match status" value="1"/>
</dbReference>
<dbReference type="InterPro" id="IPR011701">
    <property type="entry name" value="MFS"/>
</dbReference>
<feature type="transmembrane region" description="Helical" evidence="7">
    <location>
        <begin position="363"/>
        <end position="382"/>
    </location>
</feature>
<organism evidence="9 10">
    <name type="scientific">Dactylosporangium matsuzakiense</name>
    <dbReference type="NCBI Taxonomy" id="53360"/>
    <lineage>
        <taxon>Bacteria</taxon>
        <taxon>Bacillati</taxon>
        <taxon>Actinomycetota</taxon>
        <taxon>Actinomycetes</taxon>
        <taxon>Micromonosporales</taxon>
        <taxon>Micromonosporaceae</taxon>
        <taxon>Dactylosporangium</taxon>
    </lineage>
</organism>
<keyword evidence="5 7" id="KW-1133">Transmembrane helix</keyword>
<accession>A0A9W6NJZ2</accession>
<protein>
    <submittedName>
        <fullName evidence="9">MFS transporter</fullName>
    </submittedName>
</protein>
<dbReference type="CDD" id="cd17329">
    <property type="entry name" value="MFS_MdtH_MDR_like"/>
    <property type="match status" value="1"/>
</dbReference>
<dbReference type="PANTHER" id="PTHR23517:SF2">
    <property type="entry name" value="MULTIDRUG RESISTANCE PROTEIN MDTH"/>
    <property type="match status" value="1"/>
</dbReference>
<feature type="transmembrane region" description="Helical" evidence="7">
    <location>
        <begin position="275"/>
        <end position="294"/>
    </location>
</feature>
<evidence type="ECO:0000256" key="1">
    <source>
        <dbReference type="ARBA" id="ARBA00004651"/>
    </source>
</evidence>
<feature type="transmembrane region" description="Helical" evidence="7">
    <location>
        <begin position="165"/>
        <end position="184"/>
    </location>
</feature>
<feature type="transmembrane region" description="Helical" evidence="7">
    <location>
        <begin position="246"/>
        <end position="268"/>
    </location>
</feature>
<reference evidence="9" key="1">
    <citation type="journal article" date="2014" name="Int. J. Syst. Evol. Microbiol.">
        <title>Complete genome sequence of Corynebacterium casei LMG S-19264T (=DSM 44701T), isolated from a smear-ripened cheese.</title>
        <authorList>
            <consortium name="US DOE Joint Genome Institute (JGI-PGF)"/>
            <person name="Walter F."/>
            <person name="Albersmeier A."/>
            <person name="Kalinowski J."/>
            <person name="Ruckert C."/>
        </authorList>
    </citation>
    <scope>NUCLEOTIDE SEQUENCE</scope>
    <source>
        <strain evidence="9">VKM Ac-1321</strain>
    </source>
</reference>
<reference evidence="9" key="2">
    <citation type="submission" date="2023-01" db="EMBL/GenBank/DDBJ databases">
        <authorList>
            <person name="Sun Q."/>
            <person name="Evtushenko L."/>
        </authorList>
    </citation>
    <scope>NUCLEOTIDE SEQUENCE</scope>
    <source>
        <strain evidence="9">VKM Ac-1321</strain>
    </source>
</reference>
<dbReference type="Proteomes" id="UP001143480">
    <property type="component" value="Unassembled WGS sequence"/>
</dbReference>
<evidence type="ECO:0000259" key="8">
    <source>
        <dbReference type="PROSITE" id="PS50850"/>
    </source>
</evidence>
<feature type="transmembrane region" description="Helical" evidence="7">
    <location>
        <begin position="15"/>
        <end position="38"/>
    </location>
</feature>
<feature type="transmembrane region" description="Helical" evidence="7">
    <location>
        <begin position="79"/>
        <end position="97"/>
    </location>
</feature>
<dbReference type="PROSITE" id="PS50850">
    <property type="entry name" value="MFS"/>
    <property type="match status" value="1"/>
</dbReference>
<evidence type="ECO:0000256" key="5">
    <source>
        <dbReference type="ARBA" id="ARBA00022989"/>
    </source>
</evidence>
<dbReference type="InterPro" id="IPR050171">
    <property type="entry name" value="MFS_Transporters"/>
</dbReference>
<dbReference type="GO" id="GO:0022857">
    <property type="term" value="F:transmembrane transporter activity"/>
    <property type="evidence" value="ECO:0007669"/>
    <property type="project" value="InterPro"/>
</dbReference>
<evidence type="ECO:0000256" key="2">
    <source>
        <dbReference type="ARBA" id="ARBA00022448"/>
    </source>
</evidence>
<name>A0A9W6NJZ2_9ACTN</name>
<evidence type="ECO:0000256" key="3">
    <source>
        <dbReference type="ARBA" id="ARBA00022475"/>
    </source>
</evidence>
<dbReference type="AlphaFoldDB" id="A0A9W6NJZ2"/>
<evidence type="ECO:0000313" key="9">
    <source>
        <dbReference type="EMBL" id="GLL00430.1"/>
    </source>
</evidence>
<evidence type="ECO:0000256" key="6">
    <source>
        <dbReference type="ARBA" id="ARBA00023136"/>
    </source>
</evidence>
<feature type="domain" description="Major facilitator superfamily (MFS) profile" evidence="8">
    <location>
        <begin position="13"/>
        <end position="388"/>
    </location>
</feature>
<keyword evidence="6 7" id="KW-0472">Membrane</keyword>
<feature type="transmembrane region" description="Helical" evidence="7">
    <location>
        <begin position="205"/>
        <end position="226"/>
    </location>
</feature>
<keyword evidence="2" id="KW-0813">Transport</keyword>
<comment type="subcellular location">
    <subcellularLocation>
        <location evidence="1">Cell membrane</location>
        <topology evidence="1">Multi-pass membrane protein</topology>
    </subcellularLocation>
</comment>
<dbReference type="RefSeq" id="WP_271189091.1">
    <property type="nucleotide sequence ID" value="NZ_BAAAXA010000001.1"/>
</dbReference>
<dbReference type="GO" id="GO:0005886">
    <property type="term" value="C:plasma membrane"/>
    <property type="evidence" value="ECO:0007669"/>
    <property type="project" value="UniProtKB-SubCell"/>
</dbReference>
<dbReference type="Pfam" id="PF07690">
    <property type="entry name" value="MFS_1"/>
    <property type="match status" value="1"/>
</dbReference>
<dbReference type="InterPro" id="IPR036259">
    <property type="entry name" value="MFS_trans_sf"/>
</dbReference>
<proteinExistence type="predicted"/>
<dbReference type="InterPro" id="IPR020846">
    <property type="entry name" value="MFS_dom"/>
</dbReference>
<dbReference type="SUPFAM" id="SSF103473">
    <property type="entry name" value="MFS general substrate transporter"/>
    <property type="match status" value="1"/>
</dbReference>
<feature type="transmembrane region" description="Helical" evidence="7">
    <location>
        <begin position="141"/>
        <end position="159"/>
    </location>
</feature>
<keyword evidence="4 7" id="KW-0812">Transmembrane</keyword>
<dbReference type="EMBL" id="BSFP01000008">
    <property type="protein sequence ID" value="GLL00430.1"/>
    <property type="molecule type" value="Genomic_DNA"/>
</dbReference>
<evidence type="ECO:0000256" key="7">
    <source>
        <dbReference type="SAM" id="Phobius"/>
    </source>
</evidence>
<keyword evidence="10" id="KW-1185">Reference proteome</keyword>
<gene>
    <name evidence="9" type="ORF">GCM10017581_021700</name>
</gene>
<evidence type="ECO:0000313" key="10">
    <source>
        <dbReference type="Proteomes" id="UP001143480"/>
    </source>
</evidence>
<keyword evidence="3" id="KW-1003">Cell membrane</keyword>
<evidence type="ECO:0000256" key="4">
    <source>
        <dbReference type="ARBA" id="ARBA00022692"/>
    </source>
</evidence>
<dbReference type="PANTHER" id="PTHR23517">
    <property type="entry name" value="RESISTANCE PROTEIN MDTM, PUTATIVE-RELATED-RELATED"/>
    <property type="match status" value="1"/>
</dbReference>
<feature type="transmembrane region" description="Helical" evidence="7">
    <location>
        <begin position="44"/>
        <end position="67"/>
    </location>
</feature>
<sequence>MAVITGKQRLPSQFWVLWTATLVNRAGGFVVIFLTIYLTTQRGFSAGAAGLVIGLYGVGGAIGVTAGGHLADRWGRRPTALLSLFSSCAVLLALGLARGPAQIMGAALLLGAATEAARPALGAMIADIVPAADRMRAFGTYYWAINLGFAVSAAAAGFAAKAGYFTLFAADAATTAAAGLLVLWRIRETRPPLVEKTESGGVAAVLKDRVFLGFVACNLLIALVMLQHQSMLPLAMVDDGLSSETFGVVIALNGVLIVAGQMLVTRVLTRRRPSYVMPVSVVVVGLGFGLTAFAHTPLLYAATIVVWTAGEMLNAPSTAALLAGLSPVSMRGRYQGFFSLSWQSASFLAPTLGGLVRDRLSNTALWLGCLGVGLAAAAWSLATASARERRVAVLTQREVDRIKL</sequence>